<comment type="similarity">
    <text evidence="2">Belongs to the DNA2/NAM7 helicase family.</text>
</comment>
<dbReference type="Gene3D" id="3.40.50.300">
    <property type="entry name" value="P-loop containing nucleotide triphosphate hydrolases"/>
    <property type="match status" value="2"/>
</dbReference>
<evidence type="ECO:0000259" key="11">
    <source>
        <dbReference type="Pfam" id="PF13086"/>
    </source>
</evidence>
<dbReference type="CDD" id="cd18042">
    <property type="entry name" value="DEXXQc_SETX"/>
    <property type="match status" value="1"/>
</dbReference>
<feature type="compositionally biased region" description="Polar residues" evidence="9">
    <location>
        <begin position="886"/>
        <end position="904"/>
    </location>
</feature>
<keyword evidence="6" id="KW-0067">ATP-binding</keyword>
<keyword evidence="15" id="KW-1185">Reference proteome</keyword>
<evidence type="ECO:0000259" key="10">
    <source>
        <dbReference type="Pfam" id="PF12726"/>
    </source>
</evidence>
<evidence type="ECO:0000256" key="4">
    <source>
        <dbReference type="ARBA" id="ARBA00022801"/>
    </source>
</evidence>
<evidence type="ECO:0000256" key="8">
    <source>
        <dbReference type="SAM" id="Coils"/>
    </source>
</evidence>
<sequence length="1996" mass="221990">MAELVRKLQELQRLPEDVHLFCPRVGDDTSIYYEEDLAGFPQDEDDAIKQDRIRKLKEVEERKLLTLDSLQILAFDGPDAAPYIAWLKERLDNQMTSCDVCIRIFHKARAELKHTLEEQFDEEEVAHFLHVFDKMNIERITRGLESATSVLLQTDPRQRGIGVLPNDAMYAIFETLSCAAMLNNNELLVRHFDTPFRLVQTKRALKLTTYVPAMTSFIFSANEKRLEWALYSWAKFRRNLTSTEFDWAVREHLVKAMQRVHISALDVNFVPTFWTGLRLIVNKLDKDLITHSLRAIDIDVYKLCLEHLQLDSPCFLDLVCTMQQLLEKSPSDFWDAMGAISPVTIIEQIFSSPALRSILLQAGGQDDADLQTLADALSWVMPLFTSIKASNIAPPCRALANQFLGRLQSSKFPSPARVFCCRMGVQVLDHAFRKLNETKTPTSFVGQATVAEIIELLGNHIDTVIADLRHSNSSHLLGRHARISLSLIQNALALDCASLEIEKEMVARGEPIQSGARKSDAIWNAVIKAIDIENLELAIRILMGAKPLVGLESFFVRPTEPTISPAVKHFNNKYDSLARSVTDTVEKLNDFAPEQLDALFETRASASAVISTLLSSNAETRQATVELLKVVSSQDGRKEAINHILISFYSNTLNSLSESIRRVSRKKIFAPALSMIKTCADVVDLLCNSQDGLLRSRTLTSMEAEVTEVFWHTLWEALTAIFMATEGWSVIGYNKAGMMEFCRDTMQFADQLFDQCGIFATALNEAATREKDPKDRSETLKDLLSSPAKTVDGMVKWLRLRDEFLSSKSVTLISKLLIRLHDVSIEVVEETLFYVEDVLKGTVRAKLSGQQQAELERALEIHMGHSITKPPEPAKAPKQGLINKWVTSGSSMPESKPTSASSSDVDSDYNKLISATTAGAQAFKARQAALKAKHASAGPVTQKMAVRGGIDQEEFRRKREREKLEKKKRDAEAIALAKKNSALRGWSDHTAEAGSGLQGLGVLGKEHTVKGEGMMVSSDESDDDADPLDAELFGLTKNSKKGSGLAGIKTNIFNGVPQVPVKKRRVIRTAKDMRARLAPDLTSLHKTILAWDYFHNGDYPPNSRTDIYSAVPNSFRTPNEYQETFTPLLTLEAWQGFVKAREESSLKTYTIKVVARSSVDAFQEVSSTMTYIDNKDLNISEGDIILMSKTQDPSAQVPHCLARVFRITRKKNHLEVAYRVVPGSPLSSSLAPNATIYGAKIQSLTPLEREYGALLGLQFYDLCDEIIRAKPSPLLKYTDKTLEPIISNYNVNKAQAKAVKSAIDNDAFTLIQGPPGSGKTKTIVAIVGAILSDSLRQQGTAIGVPRGINLRADDSAPKKLLVCAPSNAAVDELVMRFKDGVKTLGGQHRKINIVRIGRSDAINTNVVDVTLEELVNKKLNLDPANGASQKEQMPKLFQEHKEVSDKLRETREKLDSGQFKGEEAVKLKEDFDAFRRKKTQLGTQIDNARDNEATMNRQAELNRRRAQQQILNDAHVICATLSGSGHEMFQSLNIEFETVVVDEAAQCVEMSALIPLKYGCAKCILVGDPKQLPPTVFSKIAARFQYEQSLFVRMQGNHPDDVHLLDTQYRMHPEISVFPSQTFYDGRLLDGDDMAVLRDRPWHASSLLGPYRFFDVQGQHQAAPKGHSLINIAEIDVALQLFHRLTSDFNSVDFKGKIGIITPYKSQLRELKDRFSRKYGQSIFDTVEFNTTDAFQGRESEVIIFSCVRASPTGGIGFLQDIRRMNVGLTRAKSSLWVLGNSQSLVRGEFWRQLVEDARSRDRYTEGNVMAMLQKPSSAFPRKGGPPKFSKPPVNAPTGPAQDSNKVQIKQENRIQPMGLTMNVKASNITRRGSSSSNDPTPVKREPMESANGSGKRKKYFSSDEDVDMKDVPSDSEDASSKASGLSTPVNIPGSAANGPKKEAVDEDSKKDTGRPLGGGGASAAAPPRPKMLVPKRKKEVDPFIRPNRPKKPRSG</sequence>
<proteinExistence type="inferred from homology"/>
<evidence type="ECO:0000256" key="3">
    <source>
        <dbReference type="ARBA" id="ARBA00022741"/>
    </source>
</evidence>
<dbReference type="GO" id="GO:0006369">
    <property type="term" value="P:termination of RNA polymerase II transcription"/>
    <property type="evidence" value="ECO:0007669"/>
    <property type="project" value="TreeGrafter"/>
</dbReference>
<feature type="domain" description="DNA2/NAM7 helicase helicase" evidence="11">
    <location>
        <begin position="1291"/>
        <end position="1579"/>
    </location>
</feature>
<feature type="coiled-coil region" evidence="8">
    <location>
        <begin position="950"/>
        <end position="981"/>
    </location>
</feature>
<keyword evidence="14" id="KW-0255">Endonuclease</keyword>
<feature type="compositionally biased region" description="Polar residues" evidence="9">
    <location>
        <begin position="1864"/>
        <end position="1880"/>
    </location>
</feature>
<feature type="compositionally biased region" description="Acidic residues" evidence="9">
    <location>
        <begin position="1903"/>
        <end position="1918"/>
    </location>
</feature>
<dbReference type="Pfam" id="PF23576">
    <property type="entry name" value="SEN1_barrel"/>
    <property type="match status" value="1"/>
</dbReference>
<dbReference type="OrthoDB" id="6513042at2759"/>
<organism evidence="14 15">
    <name type="scientific">Glonium stellatum</name>
    <dbReference type="NCBI Taxonomy" id="574774"/>
    <lineage>
        <taxon>Eukaryota</taxon>
        <taxon>Fungi</taxon>
        <taxon>Dikarya</taxon>
        <taxon>Ascomycota</taxon>
        <taxon>Pezizomycotina</taxon>
        <taxon>Dothideomycetes</taxon>
        <taxon>Pleosporomycetidae</taxon>
        <taxon>Gloniales</taxon>
        <taxon>Gloniaceae</taxon>
        <taxon>Glonium</taxon>
    </lineage>
</organism>
<dbReference type="GO" id="GO:0001147">
    <property type="term" value="F:transcription termination site sequence-specific DNA binding"/>
    <property type="evidence" value="ECO:0007669"/>
    <property type="project" value="TreeGrafter"/>
</dbReference>
<feature type="domain" description="DNA2/NAM7 helicase-like C-terminal" evidence="12">
    <location>
        <begin position="1586"/>
        <end position="1782"/>
    </location>
</feature>
<dbReference type="InterPro" id="IPR041677">
    <property type="entry name" value="DNA2/NAM7_AAA_11"/>
</dbReference>
<evidence type="ECO:0000256" key="2">
    <source>
        <dbReference type="ARBA" id="ARBA00007913"/>
    </source>
</evidence>
<evidence type="ECO:0000256" key="6">
    <source>
        <dbReference type="ARBA" id="ARBA00022840"/>
    </source>
</evidence>
<feature type="compositionally biased region" description="Basic and acidic residues" evidence="9">
    <location>
        <begin position="1940"/>
        <end position="1954"/>
    </location>
</feature>
<feature type="domain" description="Helicase SEN1 beta-barrel" evidence="13">
    <location>
        <begin position="1146"/>
        <end position="1241"/>
    </location>
</feature>
<evidence type="ECO:0000256" key="7">
    <source>
        <dbReference type="ARBA" id="ARBA00023242"/>
    </source>
</evidence>
<dbReference type="Pfam" id="PF12726">
    <property type="entry name" value="SEN1_N"/>
    <property type="match status" value="1"/>
</dbReference>
<feature type="domain" description="Helicase Sen1 N-terminal" evidence="10">
    <location>
        <begin position="87"/>
        <end position="810"/>
    </location>
</feature>
<dbReference type="InterPro" id="IPR056474">
    <property type="entry name" value="SEN1_barrel"/>
</dbReference>
<dbReference type="CDD" id="cd18808">
    <property type="entry name" value="SF1_C_Upf1"/>
    <property type="match status" value="1"/>
</dbReference>
<dbReference type="GO" id="GO:0016604">
    <property type="term" value="C:nuclear body"/>
    <property type="evidence" value="ECO:0007669"/>
    <property type="project" value="TreeGrafter"/>
</dbReference>
<dbReference type="InterPro" id="IPR045055">
    <property type="entry name" value="DNA2/NAM7-like"/>
</dbReference>
<dbReference type="SUPFAM" id="SSF52540">
    <property type="entry name" value="P-loop containing nucleoside triphosphate hydrolases"/>
    <property type="match status" value="1"/>
</dbReference>
<evidence type="ECO:0000313" key="14">
    <source>
        <dbReference type="EMBL" id="OCL13127.1"/>
    </source>
</evidence>
<dbReference type="InterPro" id="IPR027417">
    <property type="entry name" value="P-loop_NTPase"/>
</dbReference>
<dbReference type="PANTHER" id="PTHR10887:SF495">
    <property type="entry name" value="HELICASE SENATAXIN ISOFORM X1-RELATED"/>
    <property type="match status" value="1"/>
</dbReference>
<dbReference type="Proteomes" id="UP000250140">
    <property type="component" value="Unassembled WGS sequence"/>
</dbReference>
<keyword evidence="5" id="KW-0347">Helicase</keyword>
<evidence type="ECO:0000313" key="15">
    <source>
        <dbReference type="Proteomes" id="UP000250140"/>
    </source>
</evidence>
<evidence type="ECO:0000256" key="9">
    <source>
        <dbReference type="SAM" id="MobiDB-lite"/>
    </source>
</evidence>
<dbReference type="GO" id="GO:0005694">
    <property type="term" value="C:chromosome"/>
    <property type="evidence" value="ECO:0007669"/>
    <property type="project" value="UniProtKB-ARBA"/>
</dbReference>
<dbReference type="FunFam" id="3.40.50.300:FF:001152">
    <property type="entry name" value="tRNA-splicing endonuclease, putative"/>
    <property type="match status" value="1"/>
</dbReference>
<dbReference type="EMBL" id="KV748780">
    <property type="protein sequence ID" value="OCL13127.1"/>
    <property type="molecule type" value="Genomic_DNA"/>
</dbReference>
<accession>A0A8E2JXU9</accession>
<feature type="compositionally biased region" description="Polar residues" evidence="9">
    <location>
        <begin position="1841"/>
        <end position="1850"/>
    </location>
</feature>
<evidence type="ECO:0000259" key="13">
    <source>
        <dbReference type="Pfam" id="PF23576"/>
    </source>
</evidence>
<evidence type="ECO:0000256" key="1">
    <source>
        <dbReference type="ARBA" id="ARBA00004123"/>
    </source>
</evidence>
<feature type="region of interest" description="Disordered" evidence="9">
    <location>
        <begin position="1816"/>
        <end position="1996"/>
    </location>
</feature>
<protein>
    <submittedName>
        <fullName evidence="14">tRNA-splicing endonuclease-like protein</fullName>
    </submittedName>
</protein>
<keyword evidence="3" id="KW-0547">Nucleotide-binding</keyword>
<dbReference type="InterPro" id="IPR047187">
    <property type="entry name" value="SF1_C_Upf1"/>
</dbReference>
<comment type="subcellular location">
    <subcellularLocation>
        <location evidence="1">Nucleus</location>
    </subcellularLocation>
</comment>
<dbReference type="FunFam" id="3.40.50.300:FF:000326">
    <property type="entry name" value="P-loop containing nucleoside triphosphate hydrolase"/>
    <property type="match status" value="1"/>
</dbReference>
<name>A0A8E2JXU9_9PEZI</name>
<dbReference type="PANTHER" id="PTHR10887">
    <property type="entry name" value="DNA2/NAM7 HELICASE FAMILY"/>
    <property type="match status" value="1"/>
</dbReference>
<keyword evidence="4" id="KW-0378">Hydrolase</keyword>
<evidence type="ECO:0000259" key="12">
    <source>
        <dbReference type="Pfam" id="PF13087"/>
    </source>
</evidence>
<dbReference type="GO" id="GO:0005524">
    <property type="term" value="F:ATP binding"/>
    <property type="evidence" value="ECO:0007669"/>
    <property type="project" value="UniProtKB-KW"/>
</dbReference>
<evidence type="ECO:0000256" key="5">
    <source>
        <dbReference type="ARBA" id="ARBA00022806"/>
    </source>
</evidence>
<gene>
    <name evidence="14" type="ORF">AOQ84DRAFT_126134</name>
</gene>
<keyword evidence="8" id="KW-0175">Coiled coil</keyword>
<dbReference type="InterPro" id="IPR024481">
    <property type="entry name" value="Helicase_Sen1_N"/>
</dbReference>
<dbReference type="GO" id="GO:0004386">
    <property type="term" value="F:helicase activity"/>
    <property type="evidence" value="ECO:0007669"/>
    <property type="project" value="UniProtKB-KW"/>
</dbReference>
<dbReference type="InterPro" id="IPR041679">
    <property type="entry name" value="DNA2/NAM7-like_C"/>
</dbReference>
<dbReference type="GO" id="GO:0004519">
    <property type="term" value="F:endonuclease activity"/>
    <property type="evidence" value="ECO:0007669"/>
    <property type="project" value="UniProtKB-KW"/>
</dbReference>
<feature type="compositionally biased region" description="Polar residues" evidence="9">
    <location>
        <begin position="1921"/>
        <end position="1930"/>
    </location>
</feature>
<dbReference type="Pfam" id="PF13087">
    <property type="entry name" value="AAA_12"/>
    <property type="match status" value="1"/>
</dbReference>
<dbReference type="Pfam" id="PF13086">
    <property type="entry name" value="AAA_11"/>
    <property type="match status" value="1"/>
</dbReference>
<reference evidence="14 15" key="1">
    <citation type="journal article" date="2016" name="Nat. Commun.">
        <title>Ectomycorrhizal ecology is imprinted in the genome of the dominant symbiotic fungus Cenococcum geophilum.</title>
        <authorList>
            <consortium name="DOE Joint Genome Institute"/>
            <person name="Peter M."/>
            <person name="Kohler A."/>
            <person name="Ohm R.A."/>
            <person name="Kuo A."/>
            <person name="Krutzmann J."/>
            <person name="Morin E."/>
            <person name="Arend M."/>
            <person name="Barry K.W."/>
            <person name="Binder M."/>
            <person name="Choi C."/>
            <person name="Clum A."/>
            <person name="Copeland A."/>
            <person name="Grisel N."/>
            <person name="Haridas S."/>
            <person name="Kipfer T."/>
            <person name="LaButti K."/>
            <person name="Lindquist E."/>
            <person name="Lipzen A."/>
            <person name="Maire R."/>
            <person name="Meier B."/>
            <person name="Mihaltcheva S."/>
            <person name="Molinier V."/>
            <person name="Murat C."/>
            <person name="Poggeler S."/>
            <person name="Quandt C.A."/>
            <person name="Sperisen C."/>
            <person name="Tritt A."/>
            <person name="Tisserant E."/>
            <person name="Crous P.W."/>
            <person name="Henrissat B."/>
            <person name="Nehls U."/>
            <person name="Egli S."/>
            <person name="Spatafora J.W."/>
            <person name="Grigoriev I.V."/>
            <person name="Martin F.M."/>
        </authorList>
    </citation>
    <scope>NUCLEOTIDE SEQUENCE [LARGE SCALE GENOMIC DNA]</scope>
    <source>
        <strain evidence="14 15">CBS 207.34</strain>
    </source>
</reference>
<feature type="region of interest" description="Disordered" evidence="9">
    <location>
        <begin position="886"/>
        <end position="906"/>
    </location>
</feature>
<keyword evidence="14" id="KW-0540">Nuclease</keyword>
<keyword evidence="7" id="KW-0539">Nucleus</keyword>
<dbReference type="GO" id="GO:0016787">
    <property type="term" value="F:hydrolase activity"/>
    <property type="evidence" value="ECO:0007669"/>
    <property type="project" value="UniProtKB-KW"/>
</dbReference>